<dbReference type="STRING" id="1797780.A3E45_01655"/>
<dbReference type="PANTHER" id="PTHR32432:SF3">
    <property type="entry name" value="ETHANOLAMINE UTILIZATION PROTEIN EUTJ"/>
    <property type="match status" value="1"/>
</dbReference>
<dbReference type="GO" id="GO:0051301">
    <property type="term" value="P:cell division"/>
    <property type="evidence" value="ECO:0007669"/>
    <property type="project" value="InterPro"/>
</dbReference>
<dbReference type="EMBL" id="MFDH01000029">
    <property type="protein sequence ID" value="OGE35012.1"/>
    <property type="molecule type" value="Genomic_DNA"/>
</dbReference>
<feature type="domain" description="SHS2" evidence="1">
    <location>
        <begin position="6"/>
        <end position="172"/>
    </location>
</feature>
<dbReference type="PANTHER" id="PTHR32432">
    <property type="entry name" value="CELL DIVISION PROTEIN FTSA-RELATED"/>
    <property type="match status" value="1"/>
</dbReference>
<evidence type="ECO:0000313" key="3">
    <source>
        <dbReference type="Proteomes" id="UP000176405"/>
    </source>
</evidence>
<comment type="caution">
    <text evidence="2">The sequence shown here is derived from an EMBL/GenBank/DDBJ whole genome shotgun (WGS) entry which is preliminary data.</text>
</comment>
<dbReference type="InterPro" id="IPR043129">
    <property type="entry name" value="ATPase_NBD"/>
</dbReference>
<dbReference type="Pfam" id="PF11104">
    <property type="entry name" value="PilM_2"/>
    <property type="match status" value="1"/>
</dbReference>
<protein>
    <recommendedName>
        <fullName evidence="1">SHS2 domain-containing protein</fullName>
    </recommendedName>
</protein>
<proteinExistence type="predicted"/>
<dbReference type="InterPro" id="IPR005883">
    <property type="entry name" value="PilM"/>
</dbReference>
<evidence type="ECO:0000313" key="2">
    <source>
        <dbReference type="EMBL" id="OGE35012.1"/>
    </source>
</evidence>
<sequence length="343" mass="37320">MAAEFTIGLDIGSSSIKAVVLSHRSKNPRLVSFGQVAAPSPGIVSDADIDLEAEAKVIKDLLSAVKAPQAPVITALPESKIFTRVVSDFPFLSDEELASAIRYSAEEFVPLPSDQVDLYWQVIGRSKQHNNTQVFIVASPKNLVKKYMKVLEMAKVKPAALETELVAATRALVGSNPYAPTTMIVQFGANSTDFAVVSKGIIFLTRSIGTGGMALTRTISQYLNFELNQAEEYKKVYGLMEDQLGGKIFQVLKPIIEVIVSEAQRVIQAYQTKNPQNPIKRVVLTGGGAKLPGLVVYFANNLGLEIQEADPWYFIEKDQAVAPKLLADATNYTVAVGLAMREE</sequence>
<dbReference type="InterPro" id="IPR050696">
    <property type="entry name" value="FtsA/MreB"/>
</dbReference>
<dbReference type="InterPro" id="IPR003494">
    <property type="entry name" value="SHS2_FtsA"/>
</dbReference>
<dbReference type="Gene3D" id="3.30.1490.300">
    <property type="match status" value="1"/>
</dbReference>
<dbReference type="NCBIfam" id="TIGR01175">
    <property type="entry name" value="pilM"/>
    <property type="match status" value="1"/>
</dbReference>
<dbReference type="Gene3D" id="3.30.420.40">
    <property type="match status" value="2"/>
</dbReference>
<gene>
    <name evidence="2" type="ORF">A3E45_01655</name>
</gene>
<dbReference type="AlphaFoldDB" id="A0A1F5K261"/>
<dbReference type="PIRSF" id="PIRSF019169">
    <property type="entry name" value="PilM"/>
    <property type="match status" value="1"/>
</dbReference>
<dbReference type="Proteomes" id="UP000176405">
    <property type="component" value="Unassembled WGS sequence"/>
</dbReference>
<dbReference type="SMART" id="SM00842">
    <property type="entry name" value="FtsA"/>
    <property type="match status" value="1"/>
</dbReference>
<reference evidence="2 3" key="1">
    <citation type="journal article" date="2016" name="Nat. Commun.">
        <title>Thousands of microbial genomes shed light on interconnected biogeochemical processes in an aquifer system.</title>
        <authorList>
            <person name="Anantharaman K."/>
            <person name="Brown C.T."/>
            <person name="Hug L.A."/>
            <person name="Sharon I."/>
            <person name="Castelle C.J."/>
            <person name="Probst A.J."/>
            <person name="Thomas B.C."/>
            <person name="Singh A."/>
            <person name="Wilkins M.J."/>
            <person name="Karaoz U."/>
            <person name="Brodie E.L."/>
            <person name="Williams K.H."/>
            <person name="Hubbard S.S."/>
            <person name="Banfield J.F."/>
        </authorList>
    </citation>
    <scope>NUCLEOTIDE SEQUENCE [LARGE SCALE GENOMIC DNA]</scope>
</reference>
<evidence type="ECO:0000259" key="1">
    <source>
        <dbReference type="SMART" id="SM00842"/>
    </source>
</evidence>
<name>A0A1F5K261_9BACT</name>
<organism evidence="2 3">
    <name type="scientific">Candidatus Daviesbacteria bacterium RIFCSPHIGHO2_12_FULL_43_11</name>
    <dbReference type="NCBI Taxonomy" id="1797780"/>
    <lineage>
        <taxon>Bacteria</taxon>
        <taxon>Candidatus Daviesiibacteriota</taxon>
    </lineage>
</organism>
<dbReference type="CDD" id="cd24049">
    <property type="entry name" value="ASKHA_NBD_PilM"/>
    <property type="match status" value="1"/>
</dbReference>
<accession>A0A1F5K261</accession>
<dbReference type="SUPFAM" id="SSF53067">
    <property type="entry name" value="Actin-like ATPase domain"/>
    <property type="match status" value="2"/>
</dbReference>